<evidence type="ECO:0000313" key="1">
    <source>
        <dbReference type="EMBL" id="ADY12145.1"/>
    </source>
</evidence>
<evidence type="ECO:0000313" key="2">
    <source>
        <dbReference type="Proteomes" id="UP000008466"/>
    </source>
</evidence>
<protein>
    <submittedName>
        <fullName evidence="1">Uncharacterized protein</fullName>
    </submittedName>
</protein>
<organism evidence="1 2">
    <name type="scientific">Sphaerochaeta globosa (strain ATCC BAA-1886 / DSM 22777 / Buddy)</name>
    <name type="common">Spirochaeta sp. (strain Buddy)</name>
    <dbReference type="NCBI Taxonomy" id="158189"/>
    <lineage>
        <taxon>Bacteria</taxon>
        <taxon>Pseudomonadati</taxon>
        <taxon>Spirochaetota</taxon>
        <taxon>Spirochaetia</taxon>
        <taxon>Spirochaetales</taxon>
        <taxon>Sphaerochaetaceae</taxon>
        <taxon>Sphaerochaeta</taxon>
    </lineage>
</organism>
<dbReference type="EMBL" id="CP002541">
    <property type="protein sequence ID" value="ADY12145.1"/>
    <property type="molecule type" value="Genomic_DNA"/>
</dbReference>
<proteinExistence type="predicted"/>
<dbReference type="STRING" id="158189.SpiBuddy_0307"/>
<dbReference type="Proteomes" id="UP000008466">
    <property type="component" value="Chromosome"/>
</dbReference>
<accession>F0RU59</accession>
<reference evidence="2" key="1">
    <citation type="submission" date="2011-02" db="EMBL/GenBank/DDBJ databases">
        <title>Complete sequence of Spirochaeta sp. Buddy.</title>
        <authorList>
            <person name="Lucas S."/>
            <person name="Copeland A."/>
            <person name="Lapidus A."/>
            <person name="Cheng J.-F."/>
            <person name="Goodwin L."/>
            <person name="Pitluck S."/>
            <person name="Zeytun A."/>
            <person name="Detter J.C."/>
            <person name="Han C."/>
            <person name="Tapia R."/>
            <person name="Land M."/>
            <person name="Hauser L."/>
            <person name="Kyrpides N."/>
            <person name="Ivanova N."/>
            <person name="Mikhailova N."/>
            <person name="Pagani I."/>
            <person name="Ritalahti K.M."/>
            <person name="Loeffler F.E."/>
            <person name="Woyke T."/>
        </authorList>
    </citation>
    <scope>NUCLEOTIDE SEQUENCE [LARGE SCALE GENOMIC DNA]</scope>
    <source>
        <strain evidence="2">ATCC BAA-1886 / DSM 22777 / Buddy</strain>
    </source>
</reference>
<sequence length="75" mass="8646">MMKAPSCHDTQTIFLNNDHSRTALPGMDLQQQYNNYGTERRSDPDAKTGAEQLFFVQNIPYNYPSAHFLGLLRRL</sequence>
<gene>
    <name evidence="1" type="ordered locus">SpiBuddy_0307</name>
</gene>
<name>F0RU59_SPHGB</name>
<dbReference type="AlphaFoldDB" id="F0RU59"/>
<dbReference type="KEGG" id="sbu:SpiBuddy_0307"/>
<keyword evidence="2" id="KW-1185">Reference proteome</keyword>
<dbReference type="HOGENOM" id="CLU_2669144_0_0_12"/>